<gene>
    <name evidence="1" type="ORF">GMARGA_LOCUS37357</name>
</gene>
<keyword evidence="2" id="KW-1185">Reference proteome</keyword>
<sequence length="60" mass="6724">NNFKVSQSTTPSIPLSHISNLENEISEEDKSLLKVEVSISSETYVSNLSKLFQENNLVIK</sequence>
<evidence type="ECO:0000313" key="2">
    <source>
        <dbReference type="Proteomes" id="UP000789901"/>
    </source>
</evidence>
<evidence type="ECO:0000313" key="1">
    <source>
        <dbReference type="EMBL" id="CAG8844905.1"/>
    </source>
</evidence>
<accession>A0ABN7X079</accession>
<dbReference type="EMBL" id="CAJVQB010077517">
    <property type="protein sequence ID" value="CAG8844905.1"/>
    <property type="molecule type" value="Genomic_DNA"/>
</dbReference>
<feature type="non-terminal residue" evidence="1">
    <location>
        <position position="1"/>
    </location>
</feature>
<name>A0ABN7X079_GIGMA</name>
<organism evidence="1 2">
    <name type="scientific">Gigaspora margarita</name>
    <dbReference type="NCBI Taxonomy" id="4874"/>
    <lineage>
        <taxon>Eukaryota</taxon>
        <taxon>Fungi</taxon>
        <taxon>Fungi incertae sedis</taxon>
        <taxon>Mucoromycota</taxon>
        <taxon>Glomeromycotina</taxon>
        <taxon>Glomeromycetes</taxon>
        <taxon>Diversisporales</taxon>
        <taxon>Gigasporaceae</taxon>
        <taxon>Gigaspora</taxon>
    </lineage>
</organism>
<feature type="non-terminal residue" evidence="1">
    <location>
        <position position="60"/>
    </location>
</feature>
<proteinExistence type="predicted"/>
<comment type="caution">
    <text evidence="1">The sequence shown here is derived from an EMBL/GenBank/DDBJ whole genome shotgun (WGS) entry which is preliminary data.</text>
</comment>
<dbReference type="Proteomes" id="UP000789901">
    <property type="component" value="Unassembled WGS sequence"/>
</dbReference>
<protein>
    <submittedName>
        <fullName evidence="1">21326_t:CDS:1</fullName>
    </submittedName>
</protein>
<reference evidence="1 2" key="1">
    <citation type="submission" date="2021-06" db="EMBL/GenBank/DDBJ databases">
        <authorList>
            <person name="Kallberg Y."/>
            <person name="Tangrot J."/>
            <person name="Rosling A."/>
        </authorList>
    </citation>
    <scope>NUCLEOTIDE SEQUENCE [LARGE SCALE GENOMIC DNA]</scope>
    <source>
        <strain evidence="1 2">120-4 pot B 10/14</strain>
    </source>
</reference>